<dbReference type="Gene3D" id="3.60.20.40">
    <property type="match status" value="1"/>
</dbReference>
<evidence type="ECO:0000256" key="12">
    <source>
        <dbReference type="PIRSR" id="PIRSR600101-2"/>
    </source>
</evidence>
<dbReference type="InterPro" id="IPR043137">
    <property type="entry name" value="GGT_ssub_C"/>
</dbReference>
<dbReference type="Pfam" id="PF01019">
    <property type="entry name" value="G_glu_transpept"/>
    <property type="match status" value="1"/>
</dbReference>
<keyword evidence="5" id="KW-0999">Mitochondrion inner membrane</keyword>
<evidence type="ECO:0000256" key="5">
    <source>
        <dbReference type="ARBA" id="ARBA00022792"/>
    </source>
</evidence>
<dbReference type="Pfam" id="PF02046">
    <property type="entry name" value="COX6A"/>
    <property type="match status" value="1"/>
</dbReference>
<evidence type="ECO:0000256" key="2">
    <source>
        <dbReference type="ARBA" id="ARBA00004673"/>
    </source>
</evidence>
<keyword evidence="4 13" id="KW-0812">Transmembrane</keyword>
<protein>
    <recommendedName>
        <fullName evidence="14">Rad60/SUMO-like domain-containing protein</fullName>
    </recommendedName>
</protein>
<feature type="domain" description="Rad60/SUMO-like" evidence="14">
    <location>
        <begin position="570"/>
        <end position="606"/>
    </location>
</feature>
<sequence>MINRRTLVIYFPVPLIAVLLYWFRPYLHVPGIGTTQTTPRHEAPDALVPPDPGHSDLSVKLSYSTLHMYESAAICSDSDICSNIGRDLLKQNGSAVDATIGTMFCTGLTNLQSMGLGGGFIMNIYRRQERRAYTLDAREIAAGQATADMHLHDPSTTNEGPLSVAVPGELKGYWEAHRRFGQLAWSEVLRPAQELCRRGIPISKHMQDSLSFNSKALNDERMRNLFTDPATGRRKLQGDFIRPTKLCDTLDRIALEGGDTLYQGTLANEFAADLQDMGSIITVDDLRSYSVRWNDSMPIDLDGDTMYVVPPPASGVLLAFIMNILKGYHFQPDDARSIEDTIRTVHRIVEAFKFAYGKRTEIGDPRFVDVAELTSNLTSVEYAEAIRSRIEDAVTRTKPADYDGFFFTPNNDGTAHISVLAPSGDAVSVTSSVNFYFGAGLMGERTGIIVNSGMDDFSSPGLRNYFGLPGSEANFIRPHKRALSSMSPTIVTDPGHSVKLVIGAAGGTKITTAVALTIMRVLWFGYDIKEAIDAPRFHHQLIPMAVQYEYGNLDMADEKKDTKSSETEHINLKVLGQDNAVVQFKIKKHTPLRKLMNAYCDRAYHSKPTIMSLVSHILRRSISQSIARNAQVGGPSAVAGHEAGGYKVWKKLSFFVAMPAVGLCMLNAYLKHQEEHGHPQPEFVKYEHLRIRNKRFPWGEGNKSLFHNPHTNALPDGYEH</sequence>
<dbReference type="EnsemblMetazoa" id="AMIN002066-RA">
    <property type="protein sequence ID" value="AMIN002066-PA"/>
    <property type="gene ID" value="AMIN002066"/>
</dbReference>
<evidence type="ECO:0000313" key="15">
    <source>
        <dbReference type="EnsemblMetazoa" id="AMIN002066-PA"/>
    </source>
</evidence>
<feature type="active site" description="Nucleophile" evidence="11">
    <location>
        <position position="414"/>
    </location>
</feature>
<evidence type="ECO:0000256" key="1">
    <source>
        <dbReference type="ARBA" id="ARBA00004434"/>
    </source>
</evidence>
<evidence type="ECO:0000256" key="10">
    <source>
        <dbReference type="ARBA" id="ARBA00084097"/>
    </source>
</evidence>
<dbReference type="CDD" id="cd00925">
    <property type="entry name" value="Cyt_c_Oxidase_VIa"/>
    <property type="match status" value="1"/>
</dbReference>
<dbReference type="SUPFAM" id="SSF54236">
    <property type="entry name" value="Ubiquitin-like"/>
    <property type="match status" value="1"/>
</dbReference>
<feature type="binding site" evidence="12">
    <location>
        <position position="456"/>
    </location>
    <ligand>
        <name>L-glutamate</name>
        <dbReference type="ChEBI" id="CHEBI:29985"/>
    </ligand>
</feature>
<dbReference type="FunFam" id="3.60.20.40:FF:000001">
    <property type="entry name" value="Gamma-glutamyltranspeptidase 1"/>
    <property type="match status" value="1"/>
</dbReference>
<dbReference type="VEuPathDB" id="VectorBase:AMIN002066"/>
<reference evidence="15" key="2">
    <citation type="submission" date="2020-05" db="UniProtKB">
        <authorList>
            <consortium name="EnsemblMetazoa"/>
        </authorList>
    </citation>
    <scope>IDENTIFICATION</scope>
    <source>
        <strain evidence="15">MINIMUS1</strain>
    </source>
</reference>
<comment type="subcellular location">
    <subcellularLocation>
        <location evidence="1">Mitochondrion inner membrane</location>
        <topology evidence="1">Single-pass membrane protein</topology>
    </subcellularLocation>
</comment>
<keyword evidence="9 13" id="KW-0472">Membrane</keyword>
<evidence type="ECO:0000256" key="11">
    <source>
        <dbReference type="PIRSR" id="PIRSR600101-1"/>
    </source>
</evidence>
<dbReference type="GO" id="GO:0036374">
    <property type="term" value="F:glutathione hydrolase activity"/>
    <property type="evidence" value="ECO:0007669"/>
    <property type="project" value="InterPro"/>
</dbReference>
<reference evidence="16" key="1">
    <citation type="submission" date="2013-03" db="EMBL/GenBank/DDBJ databases">
        <title>The Genome Sequence of Anopheles minimus MINIMUS1.</title>
        <authorList>
            <consortium name="The Broad Institute Genomics Platform"/>
            <person name="Neafsey D.E."/>
            <person name="Walton C."/>
            <person name="Walker B."/>
            <person name="Young S.K."/>
            <person name="Zeng Q."/>
            <person name="Gargeya S."/>
            <person name="Fitzgerald M."/>
            <person name="Haas B."/>
            <person name="Abouelleil A."/>
            <person name="Allen A.W."/>
            <person name="Alvarado L."/>
            <person name="Arachchi H.M."/>
            <person name="Berlin A.M."/>
            <person name="Chapman S.B."/>
            <person name="Gainer-Dewar J."/>
            <person name="Goldberg J."/>
            <person name="Griggs A."/>
            <person name="Gujja S."/>
            <person name="Hansen M."/>
            <person name="Howarth C."/>
            <person name="Imamovic A."/>
            <person name="Ireland A."/>
            <person name="Larimer J."/>
            <person name="McCowan C."/>
            <person name="Murphy C."/>
            <person name="Pearson M."/>
            <person name="Poon T.W."/>
            <person name="Priest M."/>
            <person name="Roberts A."/>
            <person name="Saif S."/>
            <person name="Shea T."/>
            <person name="Sisk P."/>
            <person name="Sykes S."/>
            <person name="Wortman J."/>
            <person name="Nusbaum C."/>
            <person name="Birren B."/>
        </authorList>
    </citation>
    <scope>NUCLEOTIDE SEQUENCE [LARGE SCALE GENOMIC DNA]</scope>
    <source>
        <strain evidence="16">MINIMUS1</strain>
    </source>
</reference>
<feature type="binding site" evidence="12">
    <location>
        <position position="507"/>
    </location>
    <ligand>
        <name>L-glutamate</name>
        <dbReference type="ChEBI" id="CHEBI:29985"/>
    </ligand>
</feature>
<feature type="transmembrane region" description="Helical" evidence="13">
    <location>
        <begin position="7"/>
        <end position="23"/>
    </location>
</feature>
<dbReference type="Gene3D" id="1.10.246.130">
    <property type="match status" value="1"/>
</dbReference>
<dbReference type="GO" id="GO:0006751">
    <property type="term" value="P:glutathione catabolic process"/>
    <property type="evidence" value="ECO:0007669"/>
    <property type="project" value="InterPro"/>
</dbReference>
<evidence type="ECO:0000313" key="16">
    <source>
        <dbReference type="Proteomes" id="UP000075920"/>
    </source>
</evidence>
<dbReference type="SUPFAM" id="SSF56235">
    <property type="entry name" value="N-terminal nucleophile aminohydrolases (Ntn hydrolases)"/>
    <property type="match status" value="1"/>
</dbReference>
<evidence type="ECO:0000256" key="9">
    <source>
        <dbReference type="ARBA" id="ARBA00023136"/>
    </source>
</evidence>
<keyword evidence="10" id="KW-1202">Platelet aggregation activating toxin</keyword>
<dbReference type="GO" id="GO:0005886">
    <property type="term" value="C:plasma membrane"/>
    <property type="evidence" value="ECO:0007669"/>
    <property type="project" value="TreeGrafter"/>
</dbReference>
<dbReference type="AlphaFoldDB" id="A0A182VVH1"/>
<dbReference type="GO" id="GO:0005743">
    <property type="term" value="C:mitochondrial inner membrane"/>
    <property type="evidence" value="ECO:0007669"/>
    <property type="project" value="UniProtKB-SubCell"/>
</dbReference>
<evidence type="ECO:0000256" key="3">
    <source>
        <dbReference type="ARBA" id="ARBA00005553"/>
    </source>
</evidence>
<comment type="similarity">
    <text evidence="3">Belongs to the cytochrome c oxidase subunit 6A family.</text>
</comment>
<dbReference type="InterPro" id="IPR043138">
    <property type="entry name" value="GGT_lsub"/>
</dbReference>
<feature type="binding site" evidence="12">
    <location>
        <begin position="484"/>
        <end position="485"/>
    </location>
    <ligand>
        <name>L-glutamate</name>
        <dbReference type="ChEBI" id="CHEBI:29985"/>
    </ligand>
</feature>
<evidence type="ECO:0000259" key="14">
    <source>
        <dbReference type="Pfam" id="PF11976"/>
    </source>
</evidence>
<dbReference type="Pfam" id="PF11976">
    <property type="entry name" value="Rad60-SLD"/>
    <property type="match status" value="1"/>
</dbReference>
<dbReference type="PRINTS" id="PR01210">
    <property type="entry name" value="GGTRANSPTASE"/>
</dbReference>
<accession>A0A182VVH1</accession>
<dbReference type="InterPro" id="IPR001349">
    <property type="entry name" value="Cyt_c_oxidase_su6a"/>
</dbReference>
<evidence type="ECO:0000256" key="7">
    <source>
        <dbReference type="ARBA" id="ARBA00022989"/>
    </source>
</evidence>
<dbReference type="FunFam" id="4.10.95.10:FF:000001">
    <property type="entry name" value="Cytochrome c oxidase subunit 6A, mitochondrial"/>
    <property type="match status" value="1"/>
</dbReference>
<dbReference type="InterPro" id="IPR036418">
    <property type="entry name" value="Cyt_c_oxidase_su6a_sf"/>
</dbReference>
<dbReference type="FunFam" id="1.10.246.130:FF:000001">
    <property type="entry name" value="Gamma-glutamyltransferase 5 isoform 1"/>
    <property type="match status" value="1"/>
</dbReference>
<keyword evidence="10" id="KW-0800">Toxin</keyword>
<keyword evidence="8" id="KW-0496">Mitochondrion</keyword>
<dbReference type="STRING" id="112268.A0A182VVH1"/>
<dbReference type="Gene3D" id="4.10.95.10">
    <property type="entry name" value="Cytochrome c oxidase, subunit VIa"/>
    <property type="match status" value="1"/>
</dbReference>
<dbReference type="InterPro" id="IPR029071">
    <property type="entry name" value="Ubiquitin-like_domsf"/>
</dbReference>
<evidence type="ECO:0000256" key="8">
    <source>
        <dbReference type="ARBA" id="ARBA00023128"/>
    </source>
</evidence>
<name>A0A182VVH1_9DIPT</name>
<keyword evidence="10" id="KW-1199">Hemostasis impairing toxin</keyword>
<evidence type="ECO:0000256" key="4">
    <source>
        <dbReference type="ARBA" id="ARBA00022692"/>
    </source>
</evidence>
<keyword evidence="16" id="KW-1185">Reference proteome</keyword>
<dbReference type="InterPro" id="IPR000101">
    <property type="entry name" value="GGT_peptidase"/>
</dbReference>
<organism evidence="15 16">
    <name type="scientific">Anopheles minimus</name>
    <dbReference type="NCBI Taxonomy" id="112268"/>
    <lineage>
        <taxon>Eukaryota</taxon>
        <taxon>Metazoa</taxon>
        <taxon>Ecdysozoa</taxon>
        <taxon>Arthropoda</taxon>
        <taxon>Hexapoda</taxon>
        <taxon>Insecta</taxon>
        <taxon>Pterygota</taxon>
        <taxon>Neoptera</taxon>
        <taxon>Endopterygota</taxon>
        <taxon>Diptera</taxon>
        <taxon>Nematocera</taxon>
        <taxon>Culicoidea</taxon>
        <taxon>Culicidae</taxon>
        <taxon>Anophelinae</taxon>
        <taxon>Anopheles</taxon>
    </lineage>
</organism>
<feature type="binding site" evidence="12">
    <location>
        <position position="138"/>
    </location>
    <ligand>
        <name>L-glutamate</name>
        <dbReference type="ChEBI" id="CHEBI:29985"/>
    </ligand>
</feature>
<dbReference type="InterPro" id="IPR022617">
    <property type="entry name" value="Rad60/SUMO-like_dom"/>
</dbReference>
<keyword evidence="7 13" id="KW-1133">Transmembrane helix</keyword>
<comment type="pathway">
    <text evidence="2">Energy metabolism; oxidative phosphorylation.</text>
</comment>
<proteinExistence type="inferred from homology"/>
<evidence type="ECO:0000256" key="6">
    <source>
        <dbReference type="ARBA" id="ARBA00022946"/>
    </source>
</evidence>
<keyword evidence="6" id="KW-0809">Transit peptide</keyword>
<dbReference type="PANTHER" id="PTHR11686:SF9">
    <property type="entry name" value="RE13973P"/>
    <property type="match status" value="1"/>
</dbReference>
<evidence type="ECO:0000256" key="13">
    <source>
        <dbReference type="SAM" id="Phobius"/>
    </source>
</evidence>
<dbReference type="PANTHER" id="PTHR11686">
    <property type="entry name" value="GAMMA GLUTAMYL TRANSPEPTIDASE"/>
    <property type="match status" value="1"/>
</dbReference>
<dbReference type="Proteomes" id="UP000075920">
    <property type="component" value="Unassembled WGS sequence"/>
</dbReference>
<feature type="binding site" evidence="12">
    <location>
        <begin position="432"/>
        <end position="434"/>
    </location>
    <ligand>
        <name>L-glutamate</name>
        <dbReference type="ChEBI" id="CHEBI:29985"/>
    </ligand>
</feature>
<dbReference type="InterPro" id="IPR029055">
    <property type="entry name" value="Ntn_hydrolases_N"/>
</dbReference>
<dbReference type="SUPFAM" id="SSF81411">
    <property type="entry name" value="Mitochondrial cytochrome c oxidase subunit VIa"/>
    <property type="match status" value="1"/>
</dbReference>